<evidence type="ECO:0000256" key="1">
    <source>
        <dbReference type="ARBA" id="ARBA00004651"/>
    </source>
</evidence>
<sequence length="385" mass="42472">MENYIKVKLPLYVKISLVLISIALIFVGLELGAGLMVPLCFSFLFALLLHPLCVKLESWRFPRVLAIFICLVTIIIVLGIILYFITSQILSFGEDLPGLQAKFTELLNDLHQYVSKTFGINKSNQLNYLRRSASTVMASSGAMVTNMLAYTTNTFADLGLMPVFIFFFLYYRSFFKQFLNKLFISTPNQNITEIMYKIQNVVKNYIMGLLLVMAIIAALNTVGLLILGIEYALFFGALAALLNIVPYLGIIIGSVFPIMMALLTKDSIWYAVGVAGVFTIVQLLEGNFITPSIVGSKVSVNPLAAIIALIIGGILWGPSGMILSIPFTAIAKVILDNIEPLEPFGFLLGEPPVPADKNPQGDFINDFKKEVKETITQETVTQSPL</sequence>
<keyword evidence="7 8" id="KW-0472">Membrane</keyword>
<evidence type="ECO:0000313" key="9">
    <source>
        <dbReference type="EMBL" id="QHT67086.1"/>
    </source>
</evidence>
<feature type="transmembrane region" description="Helical" evidence="8">
    <location>
        <begin position="304"/>
        <end position="325"/>
    </location>
</feature>
<dbReference type="RefSeq" id="WP_162443129.1">
    <property type="nucleotide sequence ID" value="NZ_CP048222.1"/>
</dbReference>
<name>A0A6C0GGE7_9BACT</name>
<feature type="transmembrane region" description="Helical" evidence="8">
    <location>
        <begin position="233"/>
        <end position="256"/>
    </location>
</feature>
<organism evidence="9 10">
    <name type="scientific">Rhodocytophaga rosea</name>
    <dbReference type="NCBI Taxonomy" id="2704465"/>
    <lineage>
        <taxon>Bacteria</taxon>
        <taxon>Pseudomonadati</taxon>
        <taxon>Bacteroidota</taxon>
        <taxon>Cytophagia</taxon>
        <taxon>Cytophagales</taxon>
        <taxon>Rhodocytophagaceae</taxon>
        <taxon>Rhodocytophaga</taxon>
    </lineage>
</organism>
<evidence type="ECO:0000256" key="7">
    <source>
        <dbReference type="ARBA" id="ARBA00023136"/>
    </source>
</evidence>
<feature type="transmembrane region" description="Helical" evidence="8">
    <location>
        <begin position="12"/>
        <end position="29"/>
    </location>
</feature>
<dbReference type="InterPro" id="IPR002549">
    <property type="entry name" value="AI-2E-like"/>
</dbReference>
<keyword evidence="3" id="KW-0813">Transport</keyword>
<evidence type="ECO:0000256" key="2">
    <source>
        <dbReference type="ARBA" id="ARBA00009773"/>
    </source>
</evidence>
<feature type="transmembrane region" description="Helical" evidence="8">
    <location>
        <begin position="64"/>
        <end position="85"/>
    </location>
</feature>
<evidence type="ECO:0000256" key="3">
    <source>
        <dbReference type="ARBA" id="ARBA00022448"/>
    </source>
</evidence>
<dbReference type="GO" id="GO:0055085">
    <property type="term" value="P:transmembrane transport"/>
    <property type="evidence" value="ECO:0007669"/>
    <property type="project" value="TreeGrafter"/>
</dbReference>
<protein>
    <submittedName>
        <fullName evidence="9">AI-2E family transporter</fullName>
    </submittedName>
</protein>
<keyword evidence="4" id="KW-1003">Cell membrane</keyword>
<comment type="similarity">
    <text evidence="2">Belongs to the autoinducer-2 exporter (AI-2E) (TC 2.A.86) family.</text>
</comment>
<dbReference type="KEGG" id="rhoz:GXP67_10715"/>
<evidence type="ECO:0000313" key="10">
    <source>
        <dbReference type="Proteomes" id="UP000480178"/>
    </source>
</evidence>
<dbReference type="EMBL" id="CP048222">
    <property type="protein sequence ID" value="QHT67086.1"/>
    <property type="molecule type" value="Genomic_DNA"/>
</dbReference>
<evidence type="ECO:0000256" key="4">
    <source>
        <dbReference type="ARBA" id="ARBA00022475"/>
    </source>
</evidence>
<accession>A0A6C0GGE7</accession>
<feature type="transmembrane region" description="Helical" evidence="8">
    <location>
        <begin position="35"/>
        <end position="52"/>
    </location>
</feature>
<evidence type="ECO:0000256" key="8">
    <source>
        <dbReference type="SAM" id="Phobius"/>
    </source>
</evidence>
<keyword evidence="5 8" id="KW-0812">Transmembrane</keyword>
<feature type="transmembrane region" description="Helical" evidence="8">
    <location>
        <begin position="205"/>
        <end position="227"/>
    </location>
</feature>
<dbReference type="PANTHER" id="PTHR21716">
    <property type="entry name" value="TRANSMEMBRANE PROTEIN"/>
    <property type="match status" value="1"/>
</dbReference>
<keyword evidence="10" id="KW-1185">Reference proteome</keyword>
<feature type="transmembrane region" description="Helical" evidence="8">
    <location>
        <begin position="147"/>
        <end position="171"/>
    </location>
</feature>
<keyword evidence="6 8" id="KW-1133">Transmembrane helix</keyword>
<proteinExistence type="inferred from homology"/>
<dbReference type="GO" id="GO:0005886">
    <property type="term" value="C:plasma membrane"/>
    <property type="evidence" value="ECO:0007669"/>
    <property type="project" value="UniProtKB-SubCell"/>
</dbReference>
<dbReference type="AlphaFoldDB" id="A0A6C0GGE7"/>
<comment type="subcellular location">
    <subcellularLocation>
        <location evidence="1">Cell membrane</location>
        <topology evidence="1">Multi-pass membrane protein</topology>
    </subcellularLocation>
</comment>
<evidence type="ECO:0000256" key="5">
    <source>
        <dbReference type="ARBA" id="ARBA00022692"/>
    </source>
</evidence>
<evidence type="ECO:0000256" key="6">
    <source>
        <dbReference type="ARBA" id="ARBA00022989"/>
    </source>
</evidence>
<feature type="transmembrane region" description="Helical" evidence="8">
    <location>
        <begin position="268"/>
        <end position="284"/>
    </location>
</feature>
<gene>
    <name evidence="9" type="ORF">GXP67_10715</name>
</gene>
<reference evidence="9 10" key="1">
    <citation type="submission" date="2020-01" db="EMBL/GenBank/DDBJ databases">
        <authorList>
            <person name="Kim M.K."/>
        </authorList>
    </citation>
    <scope>NUCLEOTIDE SEQUENCE [LARGE SCALE GENOMIC DNA]</scope>
    <source>
        <strain evidence="9 10">172606-1</strain>
    </source>
</reference>
<dbReference type="Pfam" id="PF01594">
    <property type="entry name" value="AI-2E_transport"/>
    <property type="match status" value="1"/>
</dbReference>
<dbReference type="PANTHER" id="PTHR21716:SF53">
    <property type="entry name" value="PERMEASE PERM-RELATED"/>
    <property type="match status" value="1"/>
</dbReference>
<dbReference type="Proteomes" id="UP000480178">
    <property type="component" value="Chromosome"/>
</dbReference>